<organism evidence="4 5">
    <name type="scientific">Adineta steineri</name>
    <dbReference type="NCBI Taxonomy" id="433720"/>
    <lineage>
        <taxon>Eukaryota</taxon>
        <taxon>Metazoa</taxon>
        <taxon>Spiralia</taxon>
        <taxon>Gnathifera</taxon>
        <taxon>Rotifera</taxon>
        <taxon>Eurotatoria</taxon>
        <taxon>Bdelloidea</taxon>
        <taxon>Adinetida</taxon>
        <taxon>Adinetidae</taxon>
        <taxon>Adineta</taxon>
    </lineage>
</organism>
<protein>
    <submittedName>
        <fullName evidence="4">Uncharacterized protein</fullName>
    </submittedName>
</protein>
<feature type="non-terminal residue" evidence="4">
    <location>
        <position position="259"/>
    </location>
</feature>
<evidence type="ECO:0000313" key="4">
    <source>
        <dbReference type="EMBL" id="CAF3643520.1"/>
    </source>
</evidence>
<dbReference type="InterPro" id="IPR050938">
    <property type="entry name" value="Collagen_Structural_Proteins"/>
</dbReference>
<dbReference type="PANTHER" id="PTHR37456:SF3">
    <property type="entry name" value="COLLAGEN ALPHA-1(XXV) CHAIN"/>
    <property type="match status" value="1"/>
</dbReference>
<name>A0A818QXD1_9BILA</name>
<feature type="region of interest" description="Disordered" evidence="2">
    <location>
        <begin position="150"/>
        <end position="259"/>
    </location>
</feature>
<keyword evidence="3" id="KW-0472">Membrane</keyword>
<dbReference type="AlphaFoldDB" id="A0A818QXD1"/>
<dbReference type="Proteomes" id="UP000663844">
    <property type="component" value="Unassembled WGS sequence"/>
</dbReference>
<evidence type="ECO:0000256" key="3">
    <source>
        <dbReference type="SAM" id="Phobius"/>
    </source>
</evidence>
<proteinExistence type="predicted"/>
<keyword evidence="3" id="KW-1133">Transmembrane helix</keyword>
<sequence>MPIDKRKSTHVSYHQKWFLSMYFSTHTLYLFLILISIAWNAYNSHQYQILSERQTKIENILTELLPSTSSISPFHHEQPSLEQWFNKIYHSIQQFISKDSNHNESIAKSYKVDTRKRRYIHDTQKLNCQCPPGLKGEKGDRGFAGFPGEMGPKGERGHPGSIVWNGVKGEKGEPGYNGPSDQVGRLSSSDAKFIQGPPGPPGQKGEMGPAGIHGIGRVGPPGQDGLPGEKGEKGDRGPIIRPKRPRLICPKGEPGPPGL</sequence>
<evidence type="ECO:0000256" key="2">
    <source>
        <dbReference type="SAM" id="MobiDB-lite"/>
    </source>
</evidence>
<reference evidence="4" key="1">
    <citation type="submission" date="2021-02" db="EMBL/GenBank/DDBJ databases">
        <authorList>
            <person name="Nowell W R."/>
        </authorList>
    </citation>
    <scope>NUCLEOTIDE SEQUENCE</scope>
</reference>
<comment type="caution">
    <text evidence="4">The sequence shown here is derived from an EMBL/GenBank/DDBJ whole genome shotgun (WGS) entry which is preliminary data.</text>
</comment>
<accession>A0A818QXD1</accession>
<dbReference type="Pfam" id="PF01391">
    <property type="entry name" value="Collagen"/>
    <property type="match status" value="1"/>
</dbReference>
<feature type="compositionally biased region" description="Basic and acidic residues" evidence="2">
    <location>
        <begin position="227"/>
        <end position="238"/>
    </location>
</feature>
<feature type="transmembrane region" description="Helical" evidence="3">
    <location>
        <begin position="21"/>
        <end position="42"/>
    </location>
</feature>
<dbReference type="EMBL" id="CAJOAZ010000418">
    <property type="protein sequence ID" value="CAF3643520.1"/>
    <property type="molecule type" value="Genomic_DNA"/>
</dbReference>
<keyword evidence="3" id="KW-0812">Transmembrane</keyword>
<dbReference type="InterPro" id="IPR008160">
    <property type="entry name" value="Collagen"/>
</dbReference>
<gene>
    <name evidence="4" type="ORF">OXD698_LOCUS8611</name>
</gene>
<evidence type="ECO:0000256" key="1">
    <source>
        <dbReference type="ARBA" id="ARBA00022737"/>
    </source>
</evidence>
<evidence type="ECO:0000313" key="5">
    <source>
        <dbReference type="Proteomes" id="UP000663844"/>
    </source>
</evidence>
<keyword evidence="1" id="KW-0677">Repeat</keyword>
<dbReference type="PANTHER" id="PTHR37456">
    <property type="entry name" value="SI:CH211-266K2.1"/>
    <property type="match status" value="1"/>
</dbReference>